<proteinExistence type="predicted"/>
<gene>
    <name evidence="1" type="ORF">A2U01_0018947</name>
</gene>
<evidence type="ECO:0000313" key="2">
    <source>
        <dbReference type="Proteomes" id="UP000265520"/>
    </source>
</evidence>
<dbReference type="SUPFAM" id="SSF56219">
    <property type="entry name" value="DNase I-like"/>
    <property type="match status" value="1"/>
</dbReference>
<keyword evidence="1" id="KW-0540">Nuclease</keyword>
<dbReference type="Proteomes" id="UP000265520">
    <property type="component" value="Unassembled WGS sequence"/>
</dbReference>
<accession>A0A392NFH4</accession>
<dbReference type="Gene3D" id="3.60.10.10">
    <property type="entry name" value="Endonuclease/exonuclease/phosphatase"/>
    <property type="match status" value="1"/>
</dbReference>
<organism evidence="1 2">
    <name type="scientific">Trifolium medium</name>
    <dbReference type="NCBI Taxonomy" id="97028"/>
    <lineage>
        <taxon>Eukaryota</taxon>
        <taxon>Viridiplantae</taxon>
        <taxon>Streptophyta</taxon>
        <taxon>Embryophyta</taxon>
        <taxon>Tracheophyta</taxon>
        <taxon>Spermatophyta</taxon>
        <taxon>Magnoliopsida</taxon>
        <taxon>eudicotyledons</taxon>
        <taxon>Gunneridae</taxon>
        <taxon>Pentapetalae</taxon>
        <taxon>rosids</taxon>
        <taxon>fabids</taxon>
        <taxon>Fabales</taxon>
        <taxon>Fabaceae</taxon>
        <taxon>Papilionoideae</taxon>
        <taxon>50 kb inversion clade</taxon>
        <taxon>NPAAA clade</taxon>
        <taxon>Hologalegina</taxon>
        <taxon>IRL clade</taxon>
        <taxon>Trifolieae</taxon>
        <taxon>Trifolium</taxon>
    </lineage>
</organism>
<protein>
    <submittedName>
        <fullName evidence="1">Endonuclease/exonuclease/phosphatase family protein</fullName>
    </submittedName>
</protein>
<reference evidence="1 2" key="1">
    <citation type="journal article" date="2018" name="Front. Plant Sci.">
        <title>Red Clover (Trifolium pratense) and Zigzag Clover (T. medium) - A Picture of Genomic Similarities and Differences.</title>
        <authorList>
            <person name="Dluhosova J."/>
            <person name="Istvanek J."/>
            <person name="Nedelnik J."/>
            <person name="Repkova J."/>
        </authorList>
    </citation>
    <scope>NUCLEOTIDE SEQUENCE [LARGE SCALE GENOMIC DNA]</scope>
    <source>
        <strain evidence="2">cv. 10/8</strain>
        <tissue evidence="1">Leaf</tissue>
    </source>
</reference>
<dbReference type="AlphaFoldDB" id="A0A392NFH4"/>
<dbReference type="GO" id="GO:0004527">
    <property type="term" value="F:exonuclease activity"/>
    <property type="evidence" value="ECO:0007669"/>
    <property type="project" value="UniProtKB-KW"/>
</dbReference>
<sequence>MLGEDSLKDVDGFIAARDSPLVIELEAQRLLNDQQELGMNFDREEELPVNRMTTMEGRDKSLGGAVKRNAIKEMIRKEKIEFLAIQETKMEIIPDSLCYNIWGGEDCQWVYLPSVGNSGGMLSIWSKSFASLIFYFSGDSFIGVCLEWGALKKRCFVVNVYSKCDLSGKRNLWETLVTTRKNVFGSDKCC</sequence>
<dbReference type="InterPro" id="IPR036691">
    <property type="entry name" value="Endo/exonu/phosph_ase_sf"/>
</dbReference>
<comment type="caution">
    <text evidence="1">The sequence shown here is derived from an EMBL/GenBank/DDBJ whole genome shotgun (WGS) entry which is preliminary data.</text>
</comment>
<evidence type="ECO:0000313" key="1">
    <source>
        <dbReference type="EMBL" id="MCH97949.1"/>
    </source>
</evidence>
<keyword evidence="1" id="KW-0378">Hydrolase</keyword>
<keyword evidence="1" id="KW-0269">Exonuclease</keyword>
<dbReference type="EMBL" id="LXQA010036320">
    <property type="protein sequence ID" value="MCH97949.1"/>
    <property type="molecule type" value="Genomic_DNA"/>
</dbReference>
<dbReference type="GO" id="GO:0004519">
    <property type="term" value="F:endonuclease activity"/>
    <property type="evidence" value="ECO:0007669"/>
    <property type="project" value="UniProtKB-KW"/>
</dbReference>
<keyword evidence="1" id="KW-0255">Endonuclease</keyword>
<keyword evidence="2" id="KW-1185">Reference proteome</keyword>
<name>A0A392NFH4_9FABA</name>